<evidence type="ECO:0000256" key="1">
    <source>
        <dbReference type="SAM" id="MobiDB-lite"/>
    </source>
</evidence>
<feature type="region of interest" description="Disordered" evidence="1">
    <location>
        <begin position="98"/>
        <end position="123"/>
    </location>
</feature>
<protein>
    <submittedName>
        <fullName evidence="2">DUF2158 domain-containing protein</fullName>
    </submittedName>
</protein>
<comment type="caution">
    <text evidence="2">The sequence shown here is derived from an EMBL/GenBank/DDBJ whole genome shotgun (WGS) entry which is preliminary data.</text>
</comment>
<evidence type="ECO:0000313" key="2">
    <source>
        <dbReference type="EMBL" id="MEI9406730.1"/>
    </source>
</evidence>
<evidence type="ECO:0000313" key="3">
    <source>
        <dbReference type="Proteomes" id="UP001366503"/>
    </source>
</evidence>
<gene>
    <name evidence="2" type="ORF">O7A05_31920</name>
</gene>
<organism evidence="2 3">
    <name type="scientific">Mesorhizobium argentiipisi</name>
    <dbReference type="NCBI Taxonomy" id="3015175"/>
    <lineage>
        <taxon>Bacteria</taxon>
        <taxon>Pseudomonadati</taxon>
        <taxon>Pseudomonadota</taxon>
        <taxon>Alphaproteobacteria</taxon>
        <taxon>Hyphomicrobiales</taxon>
        <taxon>Phyllobacteriaceae</taxon>
        <taxon>Mesorhizobium</taxon>
    </lineage>
</organism>
<name>A0ABU8KLY5_9HYPH</name>
<dbReference type="Proteomes" id="UP001366503">
    <property type="component" value="Unassembled WGS sequence"/>
</dbReference>
<dbReference type="EMBL" id="JAPYKO010000044">
    <property type="protein sequence ID" value="MEI9406730.1"/>
    <property type="molecule type" value="Genomic_DNA"/>
</dbReference>
<proteinExistence type="predicted"/>
<dbReference type="InterPro" id="IPR019226">
    <property type="entry name" value="DUF2158"/>
</dbReference>
<reference evidence="2 3" key="1">
    <citation type="submission" date="2022-12" db="EMBL/GenBank/DDBJ databases">
        <authorList>
            <person name="Muema E."/>
        </authorList>
    </citation>
    <scope>NUCLEOTIDE SEQUENCE [LARGE SCALE GENOMIC DNA]</scope>
    <source>
        <strain evidence="3">1330</strain>
    </source>
</reference>
<feature type="compositionally biased region" description="Polar residues" evidence="1">
    <location>
        <begin position="114"/>
        <end position="123"/>
    </location>
</feature>
<keyword evidence="3" id="KW-1185">Reference proteome</keyword>
<dbReference type="Pfam" id="PF09926">
    <property type="entry name" value="DUF2158"/>
    <property type="match status" value="1"/>
</dbReference>
<accession>A0ABU8KLY5</accession>
<sequence>MPNSLNTGDVVRLKSGGPKMTMSDGAASDAYLCHWFNREDDLWTPQHAGFKPEQLVVKADQSPSAADRRASAAMIPLFSSSCGRKSADAADNWVFRGWASPSTDEPLTTRARTESSGSSPWLL</sequence>